<reference evidence="8" key="2">
    <citation type="submission" date="2018-11" db="EMBL/GenBank/DDBJ databases">
        <authorList>
            <consortium name="Pathogen Informatics"/>
        </authorList>
    </citation>
    <scope>NUCLEOTIDE SEQUENCE [LARGE SCALE GENOMIC DNA]</scope>
</reference>
<dbReference type="FunFam" id="1.20.1050.10:FF:000030">
    <property type="entry name" value="Glutathione S-transferase S1"/>
    <property type="match status" value="1"/>
</dbReference>
<dbReference type="STRING" id="6265.A0A0B2VEQ9"/>
<evidence type="ECO:0000256" key="1">
    <source>
        <dbReference type="ARBA" id="ARBA00012452"/>
    </source>
</evidence>
<dbReference type="SFLD" id="SFLDG00363">
    <property type="entry name" value="AMPS_(cytGST):_Alpha-__Mu-__Pi"/>
    <property type="match status" value="1"/>
</dbReference>
<dbReference type="InterPro" id="IPR036282">
    <property type="entry name" value="Glutathione-S-Trfase_C_sf"/>
</dbReference>
<dbReference type="OMA" id="PWFKEQD"/>
<feature type="domain" description="GST N-terminal" evidence="5">
    <location>
        <begin position="5"/>
        <end position="82"/>
    </location>
</feature>
<keyword evidence="2 7" id="KW-0808">Transferase</keyword>
<dbReference type="SFLD" id="SFLDS00019">
    <property type="entry name" value="Glutathione_Transferase_(cytos"/>
    <property type="match status" value="1"/>
</dbReference>
<evidence type="ECO:0000256" key="3">
    <source>
        <dbReference type="ARBA" id="ARBA00047960"/>
    </source>
</evidence>
<dbReference type="PROSITE" id="PS50405">
    <property type="entry name" value="GST_CTER"/>
    <property type="match status" value="1"/>
</dbReference>
<dbReference type="PROSITE" id="PS50404">
    <property type="entry name" value="GST_NTER"/>
    <property type="match status" value="1"/>
</dbReference>
<accession>A0A0B2VEQ9</accession>
<dbReference type="InterPro" id="IPR050213">
    <property type="entry name" value="GST_superfamily"/>
</dbReference>
<dbReference type="OrthoDB" id="414243at2759"/>
<feature type="domain" description="GST C-terminal" evidence="6">
    <location>
        <begin position="84"/>
        <end position="207"/>
    </location>
</feature>
<dbReference type="PANTHER" id="PTHR11571:SF260">
    <property type="entry name" value="GLUTATHIONE S-TRANSFERASE"/>
    <property type="match status" value="1"/>
</dbReference>
<evidence type="ECO:0000313" key="9">
    <source>
        <dbReference type="Proteomes" id="UP000031036"/>
    </source>
</evidence>
<dbReference type="Proteomes" id="UP000031036">
    <property type="component" value="Unassembled WGS sequence"/>
</dbReference>
<dbReference type="EC" id="2.5.1.18" evidence="1"/>
<name>A0A0B2VEQ9_TOXCA</name>
<dbReference type="GO" id="GO:0004364">
    <property type="term" value="F:glutathione transferase activity"/>
    <property type="evidence" value="ECO:0007669"/>
    <property type="project" value="UniProtKB-EC"/>
</dbReference>
<evidence type="ECO:0000313" key="7">
    <source>
        <dbReference type="EMBL" id="KHN80043.1"/>
    </source>
</evidence>
<organism evidence="7 9">
    <name type="scientific">Toxocara canis</name>
    <name type="common">Canine roundworm</name>
    <dbReference type="NCBI Taxonomy" id="6265"/>
    <lineage>
        <taxon>Eukaryota</taxon>
        <taxon>Metazoa</taxon>
        <taxon>Ecdysozoa</taxon>
        <taxon>Nematoda</taxon>
        <taxon>Chromadorea</taxon>
        <taxon>Rhabditida</taxon>
        <taxon>Spirurina</taxon>
        <taxon>Ascaridomorpha</taxon>
        <taxon>Ascaridoidea</taxon>
        <taxon>Toxocaridae</taxon>
        <taxon>Toxocara</taxon>
    </lineage>
</organism>
<evidence type="ECO:0000256" key="4">
    <source>
        <dbReference type="ARBA" id="ARBA00072946"/>
    </source>
</evidence>
<dbReference type="EMBL" id="JPKZ01001796">
    <property type="protein sequence ID" value="KHN80043.1"/>
    <property type="molecule type" value="Genomic_DNA"/>
</dbReference>
<dbReference type="InterPro" id="IPR004046">
    <property type="entry name" value="GST_C"/>
</dbReference>
<proteinExistence type="predicted"/>
<dbReference type="SFLD" id="SFLDG01205">
    <property type="entry name" value="AMPS.1"/>
    <property type="match status" value="1"/>
</dbReference>
<dbReference type="CDD" id="cd03192">
    <property type="entry name" value="GST_C_Sigma_like"/>
    <property type="match status" value="1"/>
</dbReference>
<evidence type="ECO:0000313" key="8">
    <source>
        <dbReference type="EMBL" id="VDM24141.1"/>
    </source>
</evidence>
<evidence type="ECO:0000256" key="2">
    <source>
        <dbReference type="ARBA" id="ARBA00022679"/>
    </source>
</evidence>
<evidence type="ECO:0000259" key="5">
    <source>
        <dbReference type="PROSITE" id="PS50404"/>
    </source>
</evidence>
<dbReference type="InterPro" id="IPR004045">
    <property type="entry name" value="Glutathione_S-Trfase_N"/>
</dbReference>
<dbReference type="PANTHER" id="PTHR11571">
    <property type="entry name" value="GLUTATHIONE S-TRANSFERASE"/>
    <property type="match status" value="1"/>
</dbReference>
<dbReference type="Pfam" id="PF14497">
    <property type="entry name" value="GST_C_3"/>
    <property type="match status" value="1"/>
</dbReference>
<evidence type="ECO:0000259" key="6">
    <source>
        <dbReference type="PROSITE" id="PS50405"/>
    </source>
</evidence>
<gene>
    <name evidence="7" type="primary">GST1</name>
    <name evidence="7" type="ORF">Tcan_11182</name>
    <name evidence="8" type="ORF">TCNE_LOCUS385</name>
</gene>
<dbReference type="SUPFAM" id="SSF52833">
    <property type="entry name" value="Thioredoxin-like"/>
    <property type="match status" value="1"/>
</dbReference>
<dbReference type="InterPro" id="IPR010987">
    <property type="entry name" value="Glutathione-S-Trfase_C-like"/>
</dbReference>
<sequence length="207" mass="24254">MPVIPQYKLIYFNGRGRAETIRLLFAQAQVKYEDVRIERDQWAALKQCMPFGQLPVLEMDGKQLAQSHAIEKFLARMFGLNGADDWEAAKIDELVLGLEDLFQKIVPWFKEQDEAKRIEIFKKIFDEEVTPFLHRYEHFLEKNGTGYFVGSHLSLADLAVFNMLSFFDSKLMPGHLKKYPQLDQFVHKISELPNIKAWIEKRPKTDF</sequence>
<dbReference type="InterPro" id="IPR036249">
    <property type="entry name" value="Thioredoxin-like_sf"/>
</dbReference>
<dbReference type="Gene3D" id="3.40.30.10">
    <property type="entry name" value="Glutaredoxin"/>
    <property type="match status" value="1"/>
</dbReference>
<dbReference type="EMBL" id="UYWY01000172">
    <property type="protein sequence ID" value="VDM24141.1"/>
    <property type="molecule type" value="Genomic_DNA"/>
</dbReference>
<dbReference type="AlphaFoldDB" id="A0A0B2VEQ9"/>
<dbReference type="GO" id="GO:0004602">
    <property type="term" value="F:glutathione peroxidase activity"/>
    <property type="evidence" value="ECO:0007669"/>
    <property type="project" value="UniProtKB-ARBA"/>
</dbReference>
<dbReference type="InterPro" id="IPR040079">
    <property type="entry name" value="Glutathione_S-Trfase"/>
</dbReference>
<dbReference type="SUPFAM" id="SSF47616">
    <property type="entry name" value="GST C-terminal domain-like"/>
    <property type="match status" value="1"/>
</dbReference>
<dbReference type="FunFam" id="3.40.30.10:FF:000035">
    <property type="entry name" value="hematopoietic prostaglandin D synthase"/>
    <property type="match status" value="1"/>
</dbReference>
<dbReference type="CDD" id="cd03039">
    <property type="entry name" value="GST_N_Sigma_like"/>
    <property type="match status" value="1"/>
</dbReference>
<dbReference type="Gene3D" id="1.20.1050.10">
    <property type="match status" value="1"/>
</dbReference>
<dbReference type="Pfam" id="PF02798">
    <property type="entry name" value="GST_N"/>
    <property type="match status" value="1"/>
</dbReference>
<reference evidence="7 9" key="1">
    <citation type="submission" date="2014-11" db="EMBL/GenBank/DDBJ databases">
        <title>Genetic blueprint of the zoonotic pathogen Toxocara canis.</title>
        <authorList>
            <person name="Zhu X.-Q."/>
            <person name="Korhonen P.K."/>
            <person name="Cai H."/>
            <person name="Young N.D."/>
            <person name="Nejsum P."/>
            <person name="von Samson-Himmelstjerna G."/>
            <person name="Boag P.R."/>
            <person name="Tan P."/>
            <person name="Li Q."/>
            <person name="Min J."/>
            <person name="Yang Y."/>
            <person name="Wang X."/>
            <person name="Fang X."/>
            <person name="Hall R.S."/>
            <person name="Hofmann A."/>
            <person name="Sternberg P.W."/>
            <person name="Jex A.R."/>
            <person name="Gasser R.B."/>
        </authorList>
    </citation>
    <scope>NUCLEOTIDE SEQUENCE [LARGE SCALE GENOMIC DNA]</scope>
    <source>
        <strain evidence="7">PN_DK_2014</strain>
    </source>
</reference>
<protein>
    <recommendedName>
        <fullName evidence="4">Glutathione S-transferase 1</fullName>
        <ecNumber evidence="1">2.5.1.18</ecNumber>
    </recommendedName>
</protein>
<comment type="catalytic activity">
    <reaction evidence="3">
        <text>RX + glutathione = an S-substituted glutathione + a halide anion + H(+)</text>
        <dbReference type="Rhea" id="RHEA:16437"/>
        <dbReference type="ChEBI" id="CHEBI:15378"/>
        <dbReference type="ChEBI" id="CHEBI:16042"/>
        <dbReference type="ChEBI" id="CHEBI:17792"/>
        <dbReference type="ChEBI" id="CHEBI:57925"/>
        <dbReference type="ChEBI" id="CHEBI:90779"/>
        <dbReference type="EC" id="2.5.1.18"/>
    </reaction>
</comment>
<dbReference type="GO" id="GO:0006749">
    <property type="term" value="P:glutathione metabolic process"/>
    <property type="evidence" value="ECO:0007669"/>
    <property type="project" value="TreeGrafter"/>
</dbReference>
<keyword evidence="9" id="KW-1185">Reference proteome</keyword>